<name>A0A834B8C9_9CHIR</name>
<evidence type="ECO:0000313" key="4">
    <source>
        <dbReference type="Proteomes" id="UP000664940"/>
    </source>
</evidence>
<feature type="compositionally biased region" description="Basic and acidic residues" evidence="1">
    <location>
        <begin position="114"/>
        <end position="123"/>
    </location>
</feature>
<dbReference type="Proteomes" id="UP000664940">
    <property type="component" value="Unassembled WGS sequence"/>
</dbReference>
<gene>
    <name evidence="3" type="ORF">HJG60_001914</name>
</gene>
<reference evidence="3 4" key="1">
    <citation type="journal article" date="2020" name="Nature">
        <title>Six reference-quality genomes reveal evolution of bat adaptations.</title>
        <authorList>
            <person name="Jebb D."/>
            <person name="Huang Z."/>
            <person name="Pippel M."/>
            <person name="Hughes G.M."/>
            <person name="Lavrichenko K."/>
            <person name="Devanna P."/>
            <person name="Winkler S."/>
            <person name="Jermiin L.S."/>
            <person name="Skirmuntt E.C."/>
            <person name="Katzourakis A."/>
            <person name="Burkitt-Gray L."/>
            <person name="Ray D.A."/>
            <person name="Sullivan K.A.M."/>
            <person name="Roscito J.G."/>
            <person name="Kirilenko B.M."/>
            <person name="Davalos L.M."/>
            <person name="Corthals A.P."/>
            <person name="Power M.L."/>
            <person name="Jones G."/>
            <person name="Ransome R.D."/>
            <person name="Dechmann D.K.N."/>
            <person name="Locatelli A.G."/>
            <person name="Puechmaille S.J."/>
            <person name="Fedrigo O."/>
            <person name="Jarvis E.D."/>
            <person name="Hiller M."/>
            <person name="Vernes S.C."/>
            <person name="Myers E.W."/>
            <person name="Teeling E.C."/>
        </authorList>
    </citation>
    <scope>NUCLEOTIDE SEQUENCE [LARGE SCALE GENOMIC DNA]</scope>
    <source>
        <strain evidence="3">Bat1K_MPI-CBG_1</strain>
    </source>
</reference>
<feature type="domain" description="DUF4685" evidence="2">
    <location>
        <begin position="189"/>
        <end position="293"/>
    </location>
</feature>
<organism evidence="3 4">
    <name type="scientific">Phyllostomus discolor</name>
    <name type="common">pale spear-nosed bat</name>
    <dbReference type="NCBI Taxonomy" id="89673"/>
    <lineage>
        <taxon>Eukaryota</taxon>
        <taxon>Metazoa</taxon>
        <taxon>Chordata</taxon>
        <taxon>Craniata</taxon>
        <taxon>Vertebrata</taxon>
        <taxon>Euteleostomi</taxon>
        <taxon>Mammalia</taxon>
        <taxon>Eutheria</taxon>
        <taxon>Laurasiatheria</taxon>
        <taxon>Chiroptera</taxon>
        <taxon>Yangochiroptera</taxon>
        <taxon>Phyllostomidae</taxon>
        <taxon>Phyllostominae</taxon>
        <taxon>Phyllostomus</taxon>
    </lineage>
</organism>
<sequence>MPWRHPNLRAQQVAPKGFPGEGARRRRDPGLPGPPPPPPRDLRSVPGAWRSRGSRASRGSPEWWPASSVESSHTEPGVDVWRSGLRLPPLLTMSPRAARSRTGLRSLLLSPPHPRPEECEDSWRGSARKTSGSLGSLIGEFLPRRFREFLSQLGAEWVEQPPPPTSSEPPYPRCVSECWRGYSPPSPDCSFVPDLRGRSLNFQNSLKKSSLDQIPTLGLLRRDQEAAKVKKADRPHGLQAPKLKAELTHSSSEEGSGHHRRCSPFRVRFADETVWDTALRYWERSRALQQGITGTRPATPSEAALERAFGSVGRWVESLPSGALDFQAKEEAAASSPFRWDNPSLPIPELEDYLFEDTSMNRSVPYIPRASTQRQQRDRKSFLGAHSILDPVGKPPCSWSQKLESFLPSLELHRFLNRGRPKGYQLLLPSVTRQQAQR</sequence>
<accession>A0A834B8C9</accession>
<comment type="caution">
    <text evidence="3">The sequence shown here is derived from an EMBL/GenBank/DDBJ whole genome shotgun (WGS) entry which is preliminary data.</text>
</comment>
<protein>
    <recommendedName>
        <fullName evidence="2">DUF4685 domain-containing protein</fullName>
    </recommendedName>
</protein>
<evidence type="ECO:0000259" key="2">
    <source>
        <dbReference type="Pfam" id="PF15737"/>
    </source>
</evidence>
<evidence type="ECO:0000313" key="3">
    <source>
        <dbReference type="EMBL" id="KAF6123361.1"/>
    </source>
</evidence>
<feature type="compositionally biased region" description="Low complexity" evidence="1">
    <location>
        <begin position="96"/>
        <end position="110"/>
    </location>
</feature>
<feature type="region of interest" description="Disordered" evidence="1">
    <location>
        <begin position="1"/>
        <end position="134"/>
    </location>
</feature>
<proteinExistence type="predicted"/>
<evidence type="ECO:0000256" key="1">
    <source>
        <dbReference type="SAM" id="MobiDB-lite"/>
    </source>
</evidence>
<dbReference type="PANTHER" id="PTHR36865:SF1">
    <property type="entry name" value="RIKEN CDNA 1700001O22 GENE"/>
    <property type="match status" value="1"/>
</dbReference>
<dbReference type="Pfam" id="PF15737">
    <property type="entry name" value="DUF4685"/>
    <property type="match status" value="1"/>
</dbReference>
<dbReference type="InterPro" id="IPR032756">
    <property type="entry name" value="DUF4685"/>
</dbReference>
<dbReference type="AlphaFoldDB" id="A0A834B8C9"/>
<dbReference type="EMBL" id="JABVXQ010000002">
    <property type="protein sequence ID" value="KAF6123361.1"/>
    <property type="molecule type" value="Genomic_DNA"/>
</dbReference>
<dbReference type="PANTHER" id="PTHR36865">
    <property type="entry name" value="RIKEN CDNA 1700001O22 GENE"/>
    <property type="match status" value="1"/>
</dbReference>
<feature type="compositionally biased region" description="Low complexity" evidence="1">
    <location>
        <begin position="47"/>
        <end position="60"/>
    </location>
</feature>